<evidence type="ECO:0000256" key="1">
    <source>
        <dbReference type="SAM" id="Phobius"/>
    </source>
</evidence>
<comment type="caution">
    <text evidence="2">The sequence shown here is derived from an EMBL/GenBank/DDBJ whole genome shotgun (WGS) entry which is preliminary data.</text>
</comment>
<name>A0ABR9DP16_9MICO</name>
<evidence type="ECO:0000313" key="2">
    <source>
        <dbReference type="EMBL" id="MBD9698082.1"/>
    </source>
</evidence>
<keyword evidence="1" id="KW-0812">Transmembrane</keyword>
<keyword evidence="3" id="KW-1185">Reference proteome</keyword>
<gene>
    <name evidence="2" type="ORF">IGS67_01030</name>
</gene>
<proteinExistence type="predicted"/>
<feature type="transmembrane region" description="Helical" evidence="1">
    <location>
        <begin position="111"/>
        <end position="131"/>
    </location>
</feature>
<dbReference type="EMBL" id="JACZDF010000001">
    <property type="protein sequence ID" value="MBD9698082.1"/>
    <property type="molecule type" value="Genomic_DNA"/>
</dbReference>
<accession>A0ABR9DP16</accession>
<reference evidence="2 3" key="1">
    <citation type="submission" date="2020-09" db="EMBL/GenBank/DDBJ databases">
        <title>Flavimobilis rhizosphaerae sp. nov., isolated from rhizosphere soil of Spartina alterniflora.</title>
        <authorList>
            <person name="Hanqin C."/>
        </authorList>
    </citation>
    <scope>NUCLEOTIDE SEQUENCE [LARGE SCALE GENOMIC DNA]</scope>
    <source>
        <strain evidence="2 3">GY 10621</strain>
    </source>
</reference>
<organism evidence="2 3">
    <name type="scientific">Flavimobilis rhizosphaerae</name>
    <dbReference type="NCBI Taxonomy" id="2775421"/>
    <lineage>
        <taxon>Bacteria</taxon>
        <taxon>Bacillati</taxon>
        <taxon>Actinomycetota</taxon>
        <taxon>Actinomycetes</taxon>
        <taxon>Micrococcales</taxon>
        <taxon>Jonesiaceae</taxon>
        <taxon>Flavimobilis</taxon>
    </lineage>
</organism>
<dbReference type="Proteomes" id="UP000642107">
    <property type="component" value="Unassembled WGS sequence"/>
</dbReference>
<feature type="transmembrane region" description="Helical" evidence="1">
    <location>
        <begin position="75"/>
        <end position="99"/>
    </location>
</feature>
<feature type="transmembrane region" description="Helical" evidence="1">
    <location>
        <begin position="36"/>
        <end position="54"/>
    </location>
</feature>
<evidence type="ECO:0000313" key="3">
    <source>
        <dbReference type="Proteomes" id="UP000642107"/>
    </source>
</evidence>
<dbReference type="Pfam" id="PF11377">
    <property type="entry name" value="DUF3180"/>
    <property type="match status" value="1"/>
</dbReference>
<keyword evidence="1" id="KW-0472">Membrane</keyword>
<keyword evidence="1" id="KW-1133">Transmembrane helix</keyword>
<protein>
    <submittedName>
        <fullName evidence="2">DUF3180 domain-containing protein</fullName>
    </submittedName>
</protein>
<dbReference type="InterPro" id="IPR021517">
    <property type="entry name" value="DUF3180"/>
</dbReference>
<sequence>MRWLVALAIAAATLGWGVLALVEKGGGVVGRVAWPVAVTLVLLAAVVLWFGWAVRRYTQGRRPSLSGLRAARTLVLAQSAALTGAALTGWYLAHVLLVAGNLDVAALRSKALWAGLAALAAVTLTVAGVVVERWCRVRGSDGDDDGTPPRSANATPA</sequence>